<dbReference type="PANTHER" id="PTHR11240">
    <property type="entry name" value="RIBONUCLEASE T2"/>
    <property type="match status" value="1"/>
</dbReference>
<keyword evidence="3" id="KW-0378">Hydrolase</keyword>
<evidence type="ECO:0000256" key="6">
    <source>
        <dbReference type="RuleBase" id="RU004328"/>
    </source>
</evidence>
<evidence type="ECO:0000256" key="1">
    <source>
        <dbReference type="ARBA" id="ARBA00007469"/>
    </source>
</evidence>
<comment type="caution">
    <text evidence="8">The sequence shown here is derived from an EMBL/GenBank/DDBJ whole genome shotgun (WGS) entry which is preliminary data.</text>
</comment>
<dbReference type="PROSITE" id="PS00530">
    <property type="entry name" value="RNASE_T2_1"/>
    <property type="match status" value="3"/>
</dbReference>
<keyword evidence="2" id="KW-0540">Nuclease</keyword>
<dbReference type="InterPro" id="IPR018188">
    <property type="entry name" value="RNase_T2_His_AS_1"/>
</dbReference>
<dbReference type="InterPro" id="IPR033697">
    <property type="entry name" value="Ribonuclease_T2_eukaryotic"/>
</dbReference>
<dbReference type="InterPro" id="IPR001568">
    <property type="entry name" value="RNase_T2-like"/>
</dbReference>
<evidence type="ECO:0000256" key="7">
    <source>
        <dbReference type="SAM" id="SignalP"/>
    </source>
</evidence>
<dbReference type="Pfam" id="PF00445">
    <property type="entry name" value="Ribonuclease_T2"/>
    <property type="match status" value="3"/>
</dbReference>
<dbReference type="PANTHER" id="PTHR11240:SF55">
    <property type="entry name" value="F7A19.32 PROTEIN"/>
    <property type="match status" value="1"/>
</dbReference>
<gene>
    <name evidence="8" type="ORF">HID58_036530</name>
</gene>
<keyword evidence="4" id="KW-1015">Disulfide bond</keyword>
<evidence type="ECO:0000313" key="8">
    <source>
        <dbReference type="EMBL" id="KAH0913209.1"/>
    </source>
</evidence>
<evidence type="ECO:0000256" key="4">
    <source>
        <dbReference type="ARBA" id="ARBA00023157"/>
    </source>
</evidence>
<organism evidence="8 9">
    <name type="scientific">Brassica napus</name>
    <name type="common">Rape</name>
    <dbReference type="NCBI Taxonomy" id="3708"/>
    <lineage>
        <taxon>Eukaryota</taxon>
        <taxon>Viridiplantae</taxon>
        <taxon>Streptophyta</taxon>
        <taxon>Embryophyta</taxon>
        <taxon>Tracheophyta</taxon>
        <taxon>Spermatophyta</taxon>
        <taxon>Magnoliopsida</taxon>
        <taxon>eudicotyledons</taxon>
        <taxon>Gunneridae</taxon>
        <taxon>Pentapetalae</taxon>
        <taxon>rosids</taxon>
        <taxon>malvids</taxon>
        <taxon>Brassicales</taxon>
        <taxon>Brassicaceae</taxon>
        <taxon>Brassiceae</taxon>
        <taxon>Brassica</taxon>
    </lineage>
</organism>
<evidence type="ECO:0000313" key="9">
    <source>
        <dbReference type="Proteomes" id="UP000824890"/>
    </source>
</evidence>
<dbReference type="Gene3D" id="3.90.730.10">
    <property type="entry name" value="Ribonuclease T2-like"/>
    <property type="match status" value="3"/>
</dbReference>
<keyword evidence="3" id="KW-0255">Endonuclease</keyword>
<evidence type="ECO:0000256" key="3">
    <source>
        <dbReference type="ARBA" id="ARBA00022759"/>
    </source>
</evidence>
<evidence type="ECO:0000256" key="5">
    <source>
        <dbReference type="ARBA" id="ARBA00023239"/>
    </source>
</evidence>
<keyword evidence="7" id="KW-0732">Signal</keyword>
<sequence length="815" mass="93235">NKMGGKGWFLLKLLMFQGLFTSRLQDPGFDFFYFVLQWPGAYCDTKRACCYPTTGKPAADFGIHGLWPNYNDGSYPSNCDPDSEFDPAEISDLVSTMQTKWPTLSCPSNNGSKFWEHEWEKHGTCSESVMDQHKYFENTLALRDRVNLLQILQDAGINPDDEFYDLQDIKNAIKDGTGFTPVIHCNKDPDKNSQLHEIFFCVDTSGTEFIECPIIPRDRCLFTSPPPDPGFDFFYLALQWPGAYCDTKRACCYPTTGKPAADFGIHGLWPNYNNGSYPSNCDPSNEFDPSEISDLVSTLQTKWPTLSCPSNEGYKFWEHEWEKHGTCSESVMDQHGYFEKTLALRDRINLLQILTDAGIKPNDEFYKLKDIKKAIEKATGFTPVINCNRDPEKNRQLHEILLCVDKSGTEFMDCPMPTDRCPYSHIHFRPYPCRRDFRQSPIKCQLFPTRSRPSSETKPSNLKSLRAESFPRAMRRLTHGLPRLFRQRSDPCYVEHDATPLQPRTLLISSSFSFLDMPPRSAYDSCLELGIIIASFFILQSLLVSSSPSPPDFNFFYWVTYWPGAICDSQKGCCPPPKGNTASDFMIHGLWPQFNNGTWPAFCDQTNLFDISKVSDLVNKMEKKWTEWGVWACPSNETKLWEHEWNKHGTCVQSVFDQHSYFLTNLRFRQKLNLLNILKQKGIKPDGGLYGLDEIKNAIKCAIGYAPGIECNEDVKGTKQLFQIYICLDNYAKEFVECPYVPDKSCASKIKFPKFPKKDSLGETLKKLPSSCSSGSWFWGSRLENCFSLQSLTISRTHLIKRVEICEPNNEDRGQ</sequence>
<evidence type="ECO:0000256" key="2">
    <source>
        <dbReference type="ARBA" id="ARBA00022722"/>
    </source>
</evidence>
<feature type="non-terminal residue" evidence="8">
    <location>
        <position position="1"/>
    </location>
</feature>
<dbReference type="InterPro" id="IPR036430">
    <property type="entry name" value="RNase_T2-like_sf"/>
</dbReference>
<comment type="similarity">
    <text evidence="1 6">Belongs to the RNase T2 family.</text>
</comment>
<dbReference type="Proteomes" id="UP000824890">
    <property type="component" value="Unassembled WGS sequence"/>
</dbReference>
<dbReference type="CDD" id="cd01061">
    <property type="entry name" value="RNase_T2_euk"/>
    <property type="match status" value="3"/>
</dbReference>
<proteinExistence type="inferred from homology"/>
<dbReference type="SUPFAM" id="SSF55895">
    <property type="entry name" value="Ribonuclease Rh-like"/>
    <property type="match status" value="3"/>
</dbReference>
<protein>
    <submittedName>
        <fullName evidence="8">Uncharacterized protein</fullName>
    </submittedName>
</protein>
<dbReference type="PROSITE" id="PS00531">
    <property type="entry name" value="RNASE_T2_2"/>
    <property type="match status" value="3"/>
</dbReference>
<dbReference type="EMBL" id="JAGKQM010000009">
    <property type="protein sequence ID" value="KAH0913209.1"/>
    <property type="molecule type" value="Genomic_DNA"/>
</dbReference>
<reference evidence="8 9" key="1">
    <citation type="submission" date="2021-05" db="EMBL/GenBank/DDBJ databases">
        <title>Genome Assembly of Synthetic Allotetraploid Brassica napus Reveals Homoeologous Exchanges between Subgenomes.</title>
        <authorList>
            <person name="Davis J.T."/>
        </authorList>
    </citation>
    <scope>NUCLEOTIDE SEQUENCE [LARGE SCALE GENOMIC DNA]</scope>
    <source>
        <strain evidence="9">cv. Da-Ae</strain>
        <tissue evidence="8">Seedling</tissue>
    </source>
</reference>
<name>A0ABQ8C801_BRANA</name>
<keyword evidence="9" id="KW-1185">Reference proteome</keyword>
<accession>A0ABQ8C801</accession>
<feature type="chain" id="PRO_5047323157" evidence="7">
    <location>
        <begin position="22"/>
        <end position="815"/>
    </location>
</feature>
<feature type="signal peptide" evidence="7">
    <location>
        <begin position="1"/>
        <end position="21"/>
    </location>
</feature>
<keyword evidence="5" id="KW-0456">Lyase</keyword>
<dbReference type="InterPro" id="IPR033130">
    <property type="entry name" value="RNase_T2_His_AS_2"/>
</dbReference>